<protein>
    <submittedName>
        <fullName evidence="1">Uncharacterized protein</fullName>
    </submittedName>
</protein>
<evidence type="ECO:0000313" key="1">
    <source>
        <dbReference type="EMBL" id="PBK69922.1"/>
    </source>
</evidence>
<gene>
    <name evidence="1" type="ORF">ARMSODRAFT_956743</name>
</gene>
<feature type="non-terminal residue" evidence="1">
    <location>
        <position position="1"/>
    </location>
</feature>
<evidence type="ECO:0000313" key="2">
    <source>
        <dbReference type="Proteomes" id="UP000218334"/>
    </source>
</evidence>
<organism evidence="1 2">
    <name type="scientific">Armillaria solidipes</name>
    <dbReference type="NCBI Taxonomy" id="1076256"/>
    <lineage>
        <taxon>Eukaryota</taxon>
        <taxon>Fungi</taxon>
        <taxon>Dikarya</taxon>
        <taxon>Basidiomycota</taxon>
        <taxon>Agaricomycotina</taxon>
        <taxon>Agaricomycetes</taxon>
        <taxon>Agaricomycetidae</taxon>
        <taxon>Agaricales</taxon>
        <taxon>Marasmiineae</taxon>
        <taxon>Physalacriaceae</taxon>
        <taxon>Armillaria</taxon>
    </lineage>
</organism>
<accession>A0A2H3BSG7</accession>
<keyword evidence="2" id="KW-1185">Reference proteome</keyword>
<sequence length="403" mass="45761">MLQLGLRCLLPRFDISRAITSHRSYFVNARPTPRRTVRVDNVHDNYDITTITQTIHASPVEKIVAERDHLLVQFFGNYMAEQCIQNYNGPPHLSPKLDEAPSPPLPAATVAAIGYRNLSRSLKIDNLPLDFNIIENDCWKRISEHKSLEYSRIHRFRTRASAKLCMIDIEGAISMVEVIKGLAATEASFKGTRVSYTGGDIKSIFPAWYKEDDKVHPRTITVTVTPETYRPLRTSIMEFERTNPTLLNANANRQENTVLLRFATSDSAQFFGRMLQSRSDELGLKIPFTYNNHSDFVSDNVITAVALGARRTIILTIPVERLVEQSRYHLLFRQFGNISYVSKRVGEDLPTASIRVQFEDIRSALKAVYLLSLHRSHNDMRGLFQGSTVSFLGALHLQPIDID</sequence>
<dbReference type="EMBL" id="KZ293428">
    <property type="protein sequence ID" value="PBK69922.1"/>
    <property type="molecule type" value="Genomic_DNA"/>
</dbReference>
<name>A0A2H3BSG7_9AGAR</name>
<dbReference type="AlphaFoldDB" id="A0A2H3BSG7"/>
<dbReference type="Proteomes" id="UP000218334">
    <property type="component" value="Unassembled WGS sequence"/>
</dbReference>
<reference evidence="2" key="1">
    <citation type="journal article" date="2017" name="Nat. Ecol. Evol.">
        <title>Genome expansion and lineage-specific genetic innovations in the forest pathogenic fungi Armillaria.</title>
        <authorList>
            <person name="Sipos G."/>
            <person name="Prasanna A.N."/>
            <person name="Walter M.C."/>
            <person name="O'Connor E."/>
            <person name="Balint B."/>
            <person name="Krizsan K."/>
            <person name="Kiss B."/>
            <person name="Hess J."/>
            <person name="Varga T."/>
            <person name="Slot J."/>
            <person name="Riley R."/>
            <person name="Boka B."/>
            <person name="Rigling D."/>
            <person name="Barry K."/>
            <person name="Lee J."/>
            <person name="Mihaltcheva S."/>
            <person name="LaButti K."/>
            <person name="Lipzen A."/>
            <person name="Waldron R."/>
            <person name="Moloney N.M."/>
            <person name="Sperisen C."/>
            <person name="Kredics L."/>
            <person name="Vagvoelgyi C."/>
            <person name="Patrignani A."/>
            <person name="Fitzpatrick D."/>
            <person name="Nagy I."/>
            <person name="Doyle S."/>
            <person name="Anderson J.B."/>
            <person name="Grigoriev I.V."/>
            <person name="Gueldener U."/>
            <person name="Muensterkoetter M."/>
            <person name="Nagy L.G."/>
        </authorList>
    </citation>
    <scope>NUCLEOTIDE SEQUENCE [LARGE SCALE GENOMIC DNA]</scope>
    <source>
        <strain evidence="2">28-4</strain>
    </source>
</reference>
<proteinExistence type="predicted"/>